<dbReference type="GO" id="GO:0005524">
    <property type="term" value="F:ATP binding"/>
    <property type="evidence" value="ECO:0007669"/>
    <property type="project" value="InterPro"/>
</dbReference>
<feature type="transmembrane region" description="Helical" evidence="5">
    <location>
        <begin position="511"/>
        <end position="531"/>
    </location>
</feature>
<feature type="domain" description="ABC transporter" evidence="6">
    <location>
        <begin position="2"/>
        <end position="81"/>
    </location>
</feature>
<dbReference type="Pfam" id="PF00005">
    <property type="entry name" value="ABC_tran"/>
    <property type="match status" value="1"/>
</dbReference>
<keyword evidence="2 5" id="KW-0812">Transmembrane</keyword>
<comment type="subcellular location">
    <subcellularLocation>
        <location evidence="1">Membrane</location>
        <topology evidence="1">Multi-pass membrane protein</topology>
    </subcellularLocation>
</comment>
<evidence type="ECO:0000313" key="8">
    <source>
        <dbReference type="EMBL" id="KAJ6220076.1"/>
    </source>
</evidence>
<dbReference type="SUPFAM" id="SSF52540">
    <property type="entry name" value="P-loop containing nucleoside triphosphate hydrolases"/>
    <property type="match status" value="1"/>
</dbReference>
<evidence type="ECO:0000256" key="3">
    <source>
        <dbReference type="ARBA" id="ARBA00022989"/>
    </source>
</evidence>
<feature type="domain" description="ABC-2 type transporter transmembrane" evidence="7">
    <location>
        <begin position="235"/>
        <end position="588"/>
    </location>
</feature>
<dbReference type="InterPro" id="IPR027417">
    <property type="entry name" value="P-loop_NTPase"/>
</dbReference>
<dbReference type="Gene3D" id="3.40.50.300">
    <property type="entry name" value="P-loop containing nucleotide triphosphate hydrolases"/>
    <property type="match status" value="1"/>
</dbReference>
<dbReference type="GO" id="GO:0016887">
    <property type="term" value="F:ATP hydrolysis activity"/>
    <property type="evidence" value="ECO:0007669"/>
    <property type="project" value="InterPro"/>
</dbReference>
<dbReference type="AlphaFoldDB" id="A0A9Q0RNU8"/>
<feature type="transmembrane region" description="Helical" evidence="5">
    <location>
        <begin position="448"/>
        <end position="472"/>
    </location>
</feature>
<dbReference type="Pfam" id="PF12698">
    <property type="entry name" value="ABC2_membrane_3"/>
    <property type="match status" value="1"/>
</dbReference>
<dbReference type="OMA" id="IRICMAT"/>
<reference evidence="8" key="1">
    <citation type="submission" date="2022-12" db="EMBL/GenBank/DDBJ databases">
        <title>Genome assemblies of Blomia tropicalis.</title>
        <authorList>
            <person name="Cui Y."/>
        </authorList>
    </citation>
    <scope>NUCLEOTIDE SEQUENCE</scope>
    <source>
        <tissue evidence="8">Adult mites</tissue>
    </source>
</reference>
<dbReference type="GO" id="GO:0140359">
    <property type="term" value="F:ABC-type transporter activity"/>
    <property type="evidence" value="ECO:0007669"/>
    <property type="project" value="InterPro"/>
</dbReference>
<evidence type="ECO:0000256" key="5">
    <source>
        <dbReference type="SAM" id="Phobius"/>
    </source>
</evidence>
<evidence type="ECO:0000256" key="4">
    <source>
        <dbReference type="ARBA" id="ARBA00023136"/>
    </source>
</evidence>
<feature type="transmembrane region" description="Helical" evidence="5">
    <location>
        <begin position="478"/>
        <end position="499"/>
    </location>
</feature>
<name>A0A9Q0RNU8_BLOTA</name>
<dbReference type="InterPro" id="IPR003439">
    <property type="entry name" value="ABC_transporter-like_ATP-bd"/>
</dbReference>
<evidence type="ECO:0000259" key="6">
    <source>
        <dbReference type="Pfam" id="PF00005"/>
    </source>
</evidence>
<feature type="transmembrane region" description="Helical" evidence="5">
    <location>
        <begin position="232"/>
        <end position="253"/>
    </location>
</feature>
<feature type="transmembrane region" description="Helical" evidence="5">
    <location>
        <begin position="568"/>
        <end position="591"/>
    </location>
</feature>
<protein>
    <submittedName>
        <fullName evidence="8">Uncharacterized protein</fullName>
    </submittedName>
</protein>
<dbReference type="InterPro" id="IPR013525">
    <property type="entry name" value="ABC2_TM"/>
</dbReference>
<evidence type="ECO:0000256" key="2">
    <source>
        <dbReference type="ARBA" id="ARBA00022692"/>
    </source>
</evidence>
<comment type="caution">
    <text evidence="8">The sequence shown here is derived from an EMBL/GenBank/DDBJ whole genome shotgun (WGS) entry which is preliminary data.</text>
</comment>
<dbReference type="Proteomes" id="UP001142055">
    <property type="component" value="Chromosome 2"/>
</dbReference>
<keyword evidence="4 5" id="KW-0472">Membrane</keyword>
<dbReference type="EMBL" id="JAPWDV010000002">
    <property type="protein sequence ID" value="KAJ6220076.1"/>
    <property type="molecule type" value="Genomic_DNA"/>
</dbReference>
<gene>
    <name evidence="8" type="ORF">RDWZM_005888</name>
</gene>
<evidence type="ECO:0000256" key="1">
    <source>
        <dbReference type="ARBA" id="ARBA00004141"/>
    </source>
</evidence>
<keyword evidence="9" id="KW-1185">Reference proteome</keyword>
<evidence type="ECO:0000313" key="9">
    <source>
        <dbReference type="Proteomes" id="UP001142055"/>
    </source>
</evidence>
<feature type="transmembrane region" description="Helical" evidence="5">
    <location>
        <begin position="204"/>
        <end position="220"/>
    </location>
</feature>
<accession>A0A9Q0RNU8</accession>
<dbReference type="PANTHER" id="PTHR43038:SF3">
    <property type="entry name" value="ABC TRANSPORTER G FAMILY MEMBER 20 ISOFORM X1"/>
    <property type="match status" value="1"/>
</dbReference>
<dbReference type="PANTHER" id="PTHR43038">
    <property type="entry name" value="ATP-BINDING CASSETTE, SUB-FAMILY H, MEMBER 1"/>
    <property type="match status" value="1"/>
</dbReference>
<dbReference type="GO" id="GO:0016020">
    <property type="term" value="C:membrane"/>
    <property type="evidence" value="ECO:0007669"/>
    <property type="project" value="UniProtKB-SubCell"/>
</dbReference>
<keyword evidence="3 5" id="KW-1133">Transmembrane helix</keyword>
<organism evidence="8 9">
    <name type="scientific">Blomia tropicalis</name>
    <name type="common">Mite</name>
    <dbReference type="NCBI Taxonomy" id="40697"/>
    <lineage>
        <taxon>Eukaryota</taxon>
        <taxon>Metazoa</taxon>
        <taxon>Ecdysozoa</taxon>
        <taxon>Arthropoda</taxon>
        <taxon>Chelicerata</taxon>
        <taxon>Arachnida</taxon>
        <taxon>Acari</taxon>
        <taxon>Acariformes</taxon>
        <taxon>Sarcoptiformes</taxon>
        <taxon>Astigmata</taxon>
        <taxon>Glycyphagoidea</taxon>
        <taxon>Echimyopodidae</taxon>
        <taxon>Blomia</taxon>
    </lineage>
</organism>
<sequence>MPQSQALCAEMTIGETMDYFASLYQLGKSKFQLQKRTLSEVLQLPSDNHVVATLSGGQQKALSLALVFLHSPKLVILDEPTVGTDPLLGDQIWSYLRANCEQGLTVILVTHYILEASLANNVGMMRGGRLIEEGTPQSLYTKYNEQNLETIFIKICTDQTIKKAINNRTQSHHKNVVGLISYETNQDLINQNDSIKTEFDQQRTLYSSLLLLLWLLFILIRRNFQKFLNSKLTTIMLFSPIFCTLLMCIIFKVDKIMLPTAVYNEEIQPLYSVEMQKLAKQFQVHHLEYKQYRSLNEAIIAVQTGKALAAMWFDRNFSKAIQTRALGPQTHTKINDDYSNENWPTESTTTTIEPFSDQTTTIEINQTFTTETTETYSTFTETEIVQEVVYSENAQIPDFLLSGYMIAFLYLSQVTLASQLLIQERNDGFFDRAIVAGAKHWLMFTSHFITNFLLSFFQIALMFIIGFHWYSIPILGSYWLAYSIVVLQSASSIMTGLLISATCKENFSAFFIALSITLSQLFTSGAVFPIVSFDPLIKFMLDITPISTPVESLRNVMMRGWDLSHFRVVHGFVANIVTTFGFGLIALFFFIRRS</sequence>
<proteinExistence type="predicted"/>
<evidence type="ECO:0000259" key="7">
    <source>
        <dbReference type="Pfam" id="PF12698"/>
    </source>
</evidence>